<gene>
    <name evidence="3" type="ORF">ERUC_LOCUS1883</name>
</gene>
<dbReference type="PROSITE" id="PS50102">
    <property type="entry name" value="RRM"/>
    <property type="match status" value="1"/>
</dbReference>
<evidence type="ECO:0000313" key="3">
    <source>
        <dbReference type="EMBL" id="CAH8295472.1"/>
    </source>
</evidence>
<dbReference type="Proteomes" id="UP001642260">
    <property type="component" value="Unassembled WGS sequence"/>
</dbReference>
<dbReference type="AlphaFoldDB" id="A0ABC8IRH6"/>
<comment type="caution">
    <text evidence="3">The sequence shown here is derived from an EMBL/GenBank/DDBJ whole genome shotgun (WGS) entry which is preliminary data.</text>
</comment>
<evidence type="ECO:0000313" key="4">
    <source>
        <dbReference type="Proteomes" id="UP001642260"/>
    </source>
</evidence>
<sequence>MNRCFLTKGEKTLSVTNLSCVAEIKDIIYFFTDVARVVHVQLLVDSSDKLSQKATDKLHQQEISLAQARNGPSITPYCIDYNVWFEKCLESETRLMIDKEEEGFDETSTVYEEVDQRKKSIFFSNVHRAQRLHHITSFFRFRKDSKDGENVTKGEEFRVRVAINGKGKSLGCGFIEFESADRSKKALLYENSGLNIIADVAEMAPYPIRPRYNHAEEL</sequence>
<feature type="domain" description="RRM" evidence="2">
    <location>
        <begin position="119"/>
        <end position="215"/>
    </location>
</feature>
<proteinExistence type="predicted"/>
<reference evidence="3 4" key="1">
    <citation type="submission" date="2022-03" db="EMBL/GenBank/DDBJ databases">
        <authorList>
            <person name="Macdonald S."/>
            <person name="Ahmed S."/>
            <person name="Newling K."/>
        </authorList>
    </citation>
    <scope>NUCLEOTIDE SEQUENCE [LARGE SCALE GENOMIC DNA]</scope>
</reference>
<dbReference type="GO" id="GO:0003723">
    <property type="term" value="F:RNA binding"/>
    <property type="evidence" value="ECO:0007669"/>
    <property type="project" value="UniProtKB-UniRule"/>
</dbReference>
<accession>A0ABC8IRH6</accession>
<organism evidence="3 4">
    <name type="scientific">Eruca vesicaria subsp. sativa</name>
    <name type="common">Garden rocket</name>
    <name type="synonym">Eruca sativa</name>
    <dbReference type="NCBI Taxonomy" id="29727"/>
    <lineage>
        <taxon>Eukaryota</taxon>
        <taxon>Viridiplantae</taxon>
        <taxon>Streptophyta</taxon>
        <taxon>Embryophyta</taxon>
        <taxon>Tracheophyta</taxon>
        <taxon>Spermatophyta</taxon>
        <taxon>Magnoliopsida</taxon>
        <taxon>eudicotyledons</taxon>
        <taxon>Gunneridae</taxon>
        <taxon>Pentapetalae</taxon>
        <taxon>rosids</taxon>
        <taxon>malvids</taxon>
        <taxon>Brassicales</taxon>
        <taxon>Brassicaceae</taxon>
        <taxon>Brassiceae</taxon>
        <taxon>Eruca</taxon>
    </lineage>
</organism>
<evidence type="ECO:0000256" key="1">
    <source>
        <dbReference type="PROSITE-ProRule" id="PRU00176"/>
    </source>
</evidence>
<dbReference type="InterPro" id="IPR000504">
    <property type="entry name" value="RRM_dom"/>
</dbReference>
<evidence type="ECO:0000259" key="2">
    <source>
        <dbReference type="PROSITE" id="PS50102"/>
    </source>
</evidence>
<protein>
    <recommendedName>
        <fullName evidence="2">RRM domain-containing protein</fullName>
    </recommendedName>
</protein>
<dbReference type="SUPFAM" id="SSF54928">
    <property type="entry name" value="RNA-binding domain, RBD"/>
    <property type="match status" value="1"/>
</dbReference>
<keyword evidence="1" id="KW-0694">RNA-binding</keyword>
<name>A0ABC8IRH6_ERUVS</name>
<dbReference type="InterPro" id="IPR035979">
    <property type="entry name" value="RBD_domain_sf"/>
</dbReference>
<keyword evidence="4" id="KW-1185">Reference proteome</keyword>
<dbReference type="EMBL" id="CAKOAT010049600">
    <property type="protein sequence ID" value="CAH8295472.1"/>
    <property type="molecule type" value="Genomic_DNA"/>
</dbReference>